<dbReference type="Pfam" id="PF01548">
    <property type="entry name" value="DEDD_Tnp_IS110"/>
    <property type="match status" value="1"/>
</dbReference>
<dbReference type="InterPro" id="IPR047650">
    <property type="entry name" value="Transpos_IS110"/>
</dbReference>
<dbReference type="InterPro" id="IPR003346">
    <property type="entry name" value="Transposase_20"/>
</dbReference>
<accession>A0AAE6NMI3</accession>
<proteinExistence type="predicted"/>
<dbReference type="GO" id="GO:0006313">
    <property type="term" value="P:DNA transposition"/>
    <property type="evidence" value="ECO:0007669"/>
    <property type="project" value="InterPro"/>
</dbReference>
<dbReference type="Pfam" id="PF02371">
    <property type="entry name" value="Transposase_20"/>
    <property type="match status" value="1"/>
</dbReference>
<dbReference type="NCBIfam" id="NF033542">
    <property type="entry name" value="transpos_IS110"/>
    <property type="match status" value="1"/>
</dbReference>
<evidence type="ECO:0000256" key="1">
    <source>
        <dbReference type="SAM" id="Coils"/>
    </source>
</evidence>
<protein>
    <submittedName>
        <fullName evidence="4">IS110 family transposase</fullName>
    </submittedName>
</protein>
<dbReference type="InterPro" id="IPR002525">
    <property type="entry name" value="Transp_IS110-like_N"/>
</dbReference>
<dbReference type="PANTHER" id="PTHR33055:SF16">
    <property type="entry name" value="TRANSPOSASE FOR INSERTION SEQUENCE ELEMENT IS1547"/>
    <property type="match status" value="1"/>
</dbReference>
<dbReference type="Proteomes" id="UP000325458">
    <property type="component" value="Chromosome"/>
</dbReference>
<name>A0AAE6NMI3_STRPT</name>
<evidence type="ECO:0000313" key="4">
    <source>
        <dbReference type="EMBL" id="QEV55527.1"/>
    </source>
</evidence>
<feature type="domain" description="Transposase IS110-like N-terminal" evidence="2">
    <location>
        <begin position="1"/>
        <end position="145"/>
    </location>
</feature>
<organism evidence="4 5">
    <name type="scientific">Streptomyces platensis</name>
    <dbReference type="NCBI Taxonomy" id="58346"/>
    <lineage>
        <taxon>Bacteria</taxon>
        <taxon>Bacillati</taxon>
        <taxon>Actinomycetota</taxon>
        <taxon>Actinomycetes</taxon>
        <taxon>Kitasatosporales</taxon>
        <taxon>Streptomycetaceae</taxon>
        <taxon>Streptomyces</taxon>
    </lineage>
</organism>
<sequence length="338" mass="37076">MDTHGEVHVAAVLCPLGKILGTKSFPATAVGYRRLLAWAGKLGTVRRAGVEGTGTFGAGLSRYLLAQDVEVYEVNRPDRTARRLRGKSDPLDAQAAARAVLSGRATARAKTGDGPVQSARMFKLAKDSAVKARTQAINQLKAVLVVADPALRERLSGLGNRELFRTCARLSPSDGDTVPQATRITLSLLAQRIEHHTRQIDELNQRLTRLVERHAPQLLTPVGIGPDSAVTLLITMGDNPERLSTEASFAALCGVSPIEYSSGRRSSRRLNHGGDRQANAALHRIVFTRLRFDPRTQGYYERRTREGKTRREIIRCLERYAAREVFNLVRPASTGLLS</sequence>
<gene>
    <name evidence="4" type="ORF">CP981_31405</name>
</gene>
<keyword evidence="1" id="KW-0175">Coiled coil</keyword>
<dbReference type="AlphaFoldDB" id="A0AAE6NMI3"/>
<dbReference type="GO" id="GO:0004803">
    <property type="term" value="F:transposase activity"/>
    <property type="evidence" value="ECO:0007669"/>
    <property type="project" value="InterPro"/>
</dbReference>
<evidence type="ECO:0000313" key="5">
    <source>
        <dbReference type="Proteomes" id="UP000325458"/>
    </source>
</evidence>
<feature type="coiled-coil region" evidence="1">
    <location>
        <begin position="186"/>
        <end position="213"/>
    </location>
</feature>
<dbReference type="GO" id="GO:0003677">
    <property type="term" value="F:DNA binding"/>
    <property type="evidence" value="ECO:0007669"/>
    <property type="project" value="InterPro"/>
</dbReference>
<dbReference type="EMBL" id="CP023691">
    <property type="protein sequence ID" value="QEV55527.1"/>
    <property type="molecule type" value="Genomic_DNA"/>
</dbReference>
<evidence type="ECO:0000259" key="3">
    <source>
        <dbReference type="Pfam" id="PF02371"/>
    </source>
</evidence>
<evidence type="ECO:0000259" key="2">
    <source>
        <dbReference type="Pfam" id="PF01548"/>
    </source>
</evidence>
<dbReference type="KEGG" id="spla:CP981_31405"/>
<feature type="domain" description="Transposase IS116/IS110/IS902 C-terminal" evidence="3">
    <location>
        <begin position="218"/>
        <end position="301"/>
    </location>
</feature>
<dbReference type="PANTHER" id="PTHR33055">
    <property type="entry name" value="TRANSPOSASE FOR INSERTION SEQUENCE ELEMENT IS1111A"/>
    <property type="match status" value="1"/>
</dbReference>
<reference evidence="4 5" key="1">
    <citation type="submission" date="2017-09" db="EMBL/GenBank/DDBJ databases">
        <authorList>
            <person name="Lee N."/>
            <person name="Cho B.-K."/>
        </authorList>
    </citation>
    <scope>NUCLEOTIDE SEQUENCE [LARGE SCALE GENOMIC DNA]</scope>
    <source>
        <strain evidence="4 5">ATCC 23948</strain>
    </source>
</reference>